<keyword evidence="4" id="KW-0479">Metal-binding</keyword>
<dbReference type="InterPro" id="IPR030960">
    <property type="entry name" value="DHQS/DOIS_N"/>
</dbReference>
<dbReference type="Gene3D" id="3.40.50.1970">
    <property type="match status" value="1"/>
</dbReference>
<comment type="cofactor">
    <cofactor evidence="2">
        <name>Co(2+)</name>
        <dbReference type="ChEBI" id="CHEBI:48828"/>
    </cofactor>
</comment>
<dbReference type="GO" id="GO:0005737">
    <property type="term" value="C:cytoplasm"/>
    <property type="evidence" value="ECO:0007669"/>
    <property type="project" value="InterPro"/>
</dbReference>
<dbReference type="GO" id="GO:0003856">
    <property type="term" value="F:3-dehydroquinate synthase activity"/>
    <property type="evidence" value="ECO:0007669"/>
    <property type="project" value="UniProtKB-UniRule"/>
</dbReference>
<keyword evidence="14" id="KW-1185">Reference proteome</keyword>
<dbReference type="GO" id="GO:0046872">
    <property type="term" value="F:metal ion binding"/>
    <property type="evidence" value="ECO:0007669"/>
    <property type="project" value="UniProtKB-KW"/>
</dbReference>
<gene>
    <name evidence="13" type="ORF">CA2015_2562</name>
</gene>
<evidence type="ECO:0000256" key="2">
    <source>
        <dbReference type="ARBA" id="ARBA00001941"/>
    </source>
</evidence>
<accession>A0A0H4PGN3</accession>
<sequence>METIIFSSRIAQDLVRFLDSKKYSKLGVIMDSHTIKHCYPLISNHLPEHTSFTFEAGEVHKTLDTCVNIWEWMTENGFDRKTLILNIGGGVTGDMGGFCASTYKRGIRFINLPTTLLSQVDASVGGKLGIDFKGFKNHIGVFNPPEGVLISDEFLGTLPEPELRSGYAEVIKHGLIRNENYFNSLKTENWQTQAWKDIISVSVGIKREVVDKDPKEDGLRKILNFGHTIGHAVESHYLDTPSHLLHGEAIAVGMIAEAYLSHKFLRLPNEQLEIIQQKLLAVFGKVHIDKKDFDTIIDLCFQDKKNEGNVLNFSLLRRIGDCDFNIVVGKEAIAEAMDYYNQLEG</sequence>
<dbReference type="RefSeq" id="WP_048642258.1">
    <property type="nucleotide sequence ID" value="NZ_CP012040.1"/>
</dbReference>
<evidence type="ECO:0000256" key="3">
    <source>
        <dbReference type="ARBA" id="ARBA00003485"/>
    </source>
</evidence>
<protein>
    <recommendedName>
        <fullName evidence="10">3-dehydroquinate synthase</fullName>
        <ecNumber evidence="10">4.2.3.4</ecNumber>
    </recommendedName>
</protein>
<dbReference type="SUPFAM" id="SSF56796">
    <property type="entry name" value="Dehydroquinate synthase-like"/>
    <property type="match status" value="1"/>
</dbReference>
<dbReference type="InterPro" id="IPR050071">
    <property type="entry name" value="Dehydroquinate_synthase"/>
</dbReference>
<evidence type="ECO:0000256" key="8">
    <source>
        <dbReference type="ARBA" id="ARBA00023239"/>
    </source>
</evidence>
<organism evidence="13 14">
    <name type="scientific">Cyclobacterium amurskyense</name>
    <dbReference type="NCBI Taxonomy" id="320787"/>
    <lineage>
        <taxon>Bacteria</taxon>
        <taxon>Pseudomonadati</taxon>
        <taxon>Bacteroidota</taxon>
        <taxon>Cytophagia</taxon>
        <taxon>Cytophagales</taxon>
        <taxon>Cyclobacteriaceae</taxon>
        <taxon>Cyclobacterium</taxon>
    </lineage>
</organism>
<dbReference type="OrthoDB" id="9806583at2"/>
<keyword evidence="6" id="KW-0862">Zinc</keyword>
<keyword evidence="8" id="KW-0456">Lyase</keyword>
<dbReference type="EMBL" id="CP012040">
    <property type="protein sequence ID" value="AKP51973.1"/>
    <property type="molecule type" value="Genomic_DNA"/>
</dbReference>
<dbReference type="PIRSF" id="PIRSF001455">
    <property type="entry name" value="DHQ_synth"/>
    <property type="match status" value="1"/>
</dbReference>
<evidence type="ECO:0000256" key="6">
    <source>
        <dbReference type="ARBA" id="ARBA00022833"/>
    </source>
</evidence>
<dbReference type="GO" id="GO:0009073">
    <property type="term" value="P:aromatic amino acid family biosynthetic process"/>
    <property type="evidence" value="ECO:0007669"/>
    <property type="project" value="InterPro"/>
</dbReference>
<comment type="cofactor">
    <cofactor evidence="1">
        <name>NAD(+)</name>
        <dbReference type="ChEBI" id="CHEBI:57540"/>
    </cofactor>
</comment>
<feature type="domain" description="3-dehydroquinate synthase N-terminal" evidence="11">
    <location>
        <begin position="52"/>
        <end position="164"/>
    </location>
</feature>
<dbReference type="Proteomes" id="UP000036520">
    <property type="component" value="Chromosome"/>
</dbReference>
<dbReference type="GO" id="GO:0009423">
    <property type="term" value="P:chorismate biosynthetic process"/>
    <property type="evidence" value="ECO:0007669"/>
    <property type="project" value="UniProtKB-UniRule"/>
</dbReference>
<evidence type="ECO:0000313" key="14">
    <source>
        <dbReference type="Proteomes" id="UP000036520"/>
    </source>
</evidence>
<dbReference type="Gene3D" id="1.20.1090.10">
    <property type="entry name" value="Dehydroquinate synthase-like - alpha domain"/>
    <property type="match status" value="1"/>
</dbReference>
<evidence type="ECO:0000256" key="1">
    <source>
        <dbReference type="ARBA" id="ARBA00001911"/>
    </source>
</evidence>
<dbReference type="NCBIfam" id="TIGR01357">
    <property type="entry name" value="aroB"/>
    <property type="match status" value="1"/>
</dbReference>
<dbReference type="KEGG" id="camu:CA2015_2562"/>
<dbReference type="PANTHER" id="PTHR43622">
    <property type="entry name" value="3-DEHYDROQUINATE SYNTHASE"/>
    <property type="match status" value="1"/>
</dbReference>
<dbReference type="CDD" id="cd08195">
    <property type="entry name" value="DHQS"/>
    <property type="match status" value="1"/>
</dbReference>
<reference evidence="13 14" key="1">
    <citation type="submission" date="2015-07" db="EMBL/GenBank/DDBJ databases">
        <authorList>
            <person name="Kim K.M."/>
        </authorList>
    </citation>
    <scope>NUCLEOTIDE SEQUENCE [LARGE SCALE GENOMIC DNA]</scope>
    <source>
        <strain evidence="13 14">KCTC 12363</strain>
    </source>
</reference>
<dbReference type="InterPro" id="IPR016037">
    <property type="entry name" value="DHQ_synth_AroB"/>
</dbReference>
<keyword evidence="9" id="KW-0170">Cobalt</keyword>
<dbReference type="PANTHER" id="PTHR43622:SF1">
    <property type="entry name" value="3-DEHYDROQUINATE SYNTHASE"/>
    <property type="match status" value="1"/>
</dbReference>
<evidence type="ECO:0000256" key="5">
    <source>
        <dbReference type="ARBA" id="ARBA00022741"/>
    </source>
</evidence>
<dbReference type="GO" id="GO:0000166">
    <property type="term" value="F:nucleotide binding"/>
    <property type="evidence" value="ECO:0007669"/>
    <property type="project" value="UniProtKB-KW"/>
</dbReference>
<keyword evidence="7" id="KW-0520">NAD</keyword>
<proteinExistence type="predicted"/>
<dbReference type="InterPro" id="IPR030963">
    <property type="entry name" value="DHQ_synth_fam"/>
</dbReference>
<dbReference type="InterPro" id="IPR056179">
    <property type="entry name" value="DHQS_C"/>
</dbReference>
<dbReference type="AlphaFoldDB" id="A0A0H4PGN3"/>
<dbReference type="STRING" id="320787.CA2015_2562"/>
<evidence type="ECO:0000256" key="10">
    <source>
        <dbReference type="NCBIfam" id="TIGR01357"/>
    </source>
</evidence>
<evidence type="ECO:0000259" key="12">
    <source>
        <dbReference type="Pfam" id="PF24621"/>
    </source>
</evidence>
<dbReference type="PATRIC" id="fig|320787.5.peg.2807"/>
<evidence type="ECO:0000256" key="7">
    <source>
        <dbReference type="ARBA" id="ARBA00023027"/>
    </source>
</evidence>
<name>A0A0H4PGN3_9BACT</name>
<dbReference type="Pfam" id="PF24621">
    <property type="entry name" value="DHQS_C"/>
    <property type="match status" value="1"/>
</dbReference>
<evidence type="ECO:0000259" key="11">
    <source>
        <dbReference type="Pfam" id="PF01761"/>
    </source>
</evidence>
<keyword evidence="5" id="KW-0547">Nucleotide-binding</keyword>
<dbReference type="EC" id="4.2.3.4" evidence="10"/>
<comment type="function">
    <text evidence="3">Catalyzes the conversion of 3-deoxy-D-arabino-heptulosonate 7-phosphate (DAHP) to dehydroquinate (DHQ).</text>
</comment>
<evidence type="ECO:0000313" key="13">
    <source>
        <dbReference type="EMBL" id="AKP51973.1"/>
    </source>
</evidence>
<dbReference type="Pfam" id="PF01761">
    <property type="entry name" value="DHQ_synthase"/>
    <property type="match status" value="1"/>
</dbReference>
<evidence type="ECO:0000256" key="9">
    <source>
        <dbReference type="ARBA" id="ARBA00023285"/>
    </source>
</evidence>
<feature type="domain" description="3-dehydroquinate synthase C-terminal" evidence="12">
    <location>
        <begin position="166"/>
        <end position="306"/>
    </location>
</feature>
<evidence type="ECO:0000256" key="4">
    <source>
        <dbReference type="ARBA" id="ARBA00022723"/>
    </source>
</evidence>